<dbReference type="EMBL" id="OX597814">
    <property type="protein sequence ID" value="CAI9715844.1"/>
    <property type="molecule type" value="Genomic_DNA"/>
</dbReference>
<dbReference type="AlphaFoldDB" id="A0AA36AHV8"/>
<sequence length="108" mass="12174">MGHNGGLTEHQDSVKLTTESFRSYIKIITVYLKEIGSLKTLQRMEKEKELHSNLQEMAPKFGTEKIKATRASGYFGKGVRIRASEERPGSNVCNTNSNHVTVLYQVMV</sequence>
<keyword evidence="2" id="KW-1185">Reference proteome</keyword>
<organism evidence="1 2">
    <name type="scientific">Octopus vulgaris</name>
    <name type="common">Common octopus</name>
    <dbReference type="NCBI Taxonomy" id="6645"/>
    <lineage>
        <taxon>Eukaryota</taxon>
        <taxon>Metazoa</taxon>
        <taxon>Spiralia</taxon>
        <taxon>Lophotrochozoa</taxon>
        <taxon>Mollusca</taxon>
        <taxon>Cephalopoda</taxon>
        <taxon>Coleoidea</taxon>
        <taxon>Octopodiformes</taxon>
        <taxon>Octopoda</taxon>
        <taxon>Incirrata</taxon>
        <taxon>Octopodidae</taxon>
        <taxon>Octopus</taxon>
    </lineage>
</organism>
<accession>A0AA36AHV8</accession>
<protein>
    <submittedName>
        <fullName evidence="1">Uncharacterized protein</fullName>
    </submittedName>
</protein>
<gene>
    <name evidence="1" type="ORF">OCTVUL_1B008356</name>
</gene>
<dbReference type="Proteomes" id="UP001162480">
    <property type="component" value="Chromosome 1"/>
</dbReference>
<name>A0AA36AHV8_OCTVU</name>
<proteinExistence type="predicted"/>
<evidence type="ECO:0000313" key="1">
    <source>
        <dbReference type="EMBL" id="CAI9715844.1"/>
    </source>
</evidence>
<evidence type="ECO:0000313" key="2">
    <source>
        <dbReference type="Proteomes" id="UP001162480"/>
    </source>
</evidence>
<reference evidence="1" key="1">
    <citation type="submission" date="2023-08" db="EMBL/GenBank/DDBJ databases">
        <authorList>
            <person name="Alioto T."/>
            <person name="Alioto T."/>
            <person name="Gomez Garrido J."/>
        </authorList>
    </citation>
    <scope>NUCLEOTIDE SEQUENCE</scope>
</reference>